<name>X1L5A6_9ZZZZ</name>
<proteinExistence type="predicted"/>
<gene>
    <name evidence="2" type="ORF">S06H3_16003</name>
</gene>
<dbReference type="EMBL" id="BARV01007896">
    <property type="protein sequence ID" value="GAI14163.1"/>
    <property type="molecule type" value="Genomic_DNA"/>
</dbReference>
<evidence type="ECO:0000256" key="1">
    <source>
        <dbReference type="SAM" id="MobiDB-lite"/>
    </source>
</evidence>
<dbReference type="AlphaFoldDB" id="X1L5A6"/>
<sequence>MTRGKGDLERVMPIDKKTGLMAPPIYPCYKGEGLCDIRFVDTTNFQCLGNPATCRNRHAIKVEPEAKESAVGQDDTAKMWANMGRKPGV</sequence>
<accession>X1L5A6</accession>
<organism evidence="2">
    <name type="scientific">marine sediment metagenome</name>
    <dbReference type="NCBI Taxonomy" id="412755"/>
    <lineage>
        <taxon>unclassified sequences</taxon>
        <taxon>metagenomes</taxon>
        <taxon>ecological metagenomes</taxon>
    </lineage>
</organism>
<evidence type="ECO:0000313" key="2">
    <source>
        <dbReference type="EMBL" id="GAI14163.1"/>
    </source>
</evidence>
<feature type="region of interest" description="Disordered" evidence="1">
    <location>
        <begin position="65"/>
        <end position="89"/>
    </location>
</feature>
<comment type="caution">
    <text evidence="2">The sequence shown here is derived from an EMBL/GenBank/DDBJ whole genome shotgun (WGS) entry which is preliminary data.</text>
</comment>
<reference evidence="2" key="1">
    <citation type="journal article" date="2014" name="Front. Microbiol.">
        <title>High frequency of phylogenetically diverse reductive dehalogenase-homologous genes in deep subseafloor sedimentary metagenomes.</title>
        <authorList>
            <person name="Kawai M."/>
            <person name="Futagami T."/>
            <person name="Toyoda A."/>
            <person name="Takaki Y."/>
            <person name="Nishi S."/>
            <person name="Hori S."/>
            <person name="Arai W."/>
            <person name="Tsubouchi T."/>
            <person name="Morono Y."/>
            <person name="Uchiyama I."/>
            <person name="Ito T."/>
            <person name="Fujiyama A."/>
            <person name="Inagaki F."/>
            <person name="Takami H."/>
        </authorList>
    </citation>
    <scope>NUCLEOTIDE SEQUENCE</scope>
    <source>
        <strain evidence="2">Expedition CK06-06</strain>
    </source>
</reference>
<protein>
    <submittedName>
        <fullName evidence="2">Uncharacterized protein</fullName>
    </submittedName>
</protein>